<gene>
    <name evidence="13 15" type="primary">atpE</name>
    <name evidence="15" type="ORF">FYK55_05870</name>
</gene>
<keyword evidence="11 13" id="KW-0066">ATP synthesis</keyword>
<name>A0A5M6DCB4_9BACT</name>
<comment type="function">
    <text evidence="12 13">F(1)F(0) ATP synthase produces ATP from ADP in the presence of a proton or sodium gradient. F-type ATPases consist of two structural domains, F(1) containing the extramembraneous catalytic core and F(0) containing the membrane proton channel, linked together by a central stalk and a peripheral stalk. During catalysis, ATP synthesis in the catalytic domain of F(1) is coupled via a rotary mechanism of the central stalk subunits to proton translocation.</text>
</comment>
<dbReference type="InterPro" id="IPR038662">
    <property type="entry name" value="ATP_synth_F0_csu_sf"/>
</dbReference>
<comment type="caution">
    <text evidence="15">The sequence shown here is derived from an EMBL/GenBank/DDBJ whole genome shotgun (WGS) entry which is preliminary data.</text>
</comment>
<dbReference type="GO" id="GO:0045259">
    <property type="term" value="C:proton-transporting ATP synthase complex"/>
    <property type="evidence" value="ECO:0007669"/>
    <property type="project" value="UniProtKB-KW"/>
</dbReference>
<dbReference type="PROSITE" id="PS00605">
    <property type="entry name" value="ATPASE_C"/>
    <property type="match status" value="1"/>
</dbReference>
<dbReference type="HAMAP" id="MF_01396">
    <property type="entry name" value="ATP_synth_c_bact"/>
    <property type="match status" value="1"/>
</dbReference>
<evidence type="ECO:0000256" key="8">
    <source>
        <dbReference type="ARBA" id="ARBA00023065"/>
    </source>
</evidence>
<feature type="transmembrane region" description="Helical" evidence="13">
    <location>
        <begin position="20"/>
        <end position="39"/>
    </location>
</feature>
<feature type="site" description="Reversibly protonated during proton transport" evidence="13">
    <location>
        <position position="68"/>
    </location>
</feature>
<evidence type="ECO:0000313" key="15">
    <source>
        <dbReference type="EMBL" id="KAA5545197.1"/>
    </source>
</evidence>
<evidence type="ECO:0000256" key="12">
    <source>
        <dbReference type="ARBA" id="ARBA00025198"/>
    </source>
</evidence>
<dbReference type="GO" id="GO:0033177">
    <property type="term" value="C:proton-transporting two-sector ATPase complex, proton-transporting domain"/>
    <property type="evidence" value="ECO:0007669"/>
    <property type="project" value="InterPro"/>
</dbReference>
<dbReference type="InterPro" id="IPR002379">
    <property type="entry name" value="ATPase_proteolipid_c-like_dom"/>
</dbReference>
<dbReference type="PRINTS" id="PR00124">
    <property type="entry name" value="ATPASEC"/>
</dbReference>
<keyword evidence="10 13" id="KW-0472">Membrane</keyword>
<keyword evidence="13" id="KW-1003">Cell membrane</keyword>
<dbReference type="Proteomes" id="UP000324479">
    <property type="component" value="Unassembled WGS sequence"/>
</dbReference>
<sequence>MFEFAMMLAQEAAEFGKMGVGIGIGLVIFGAALGIGRIGGGAVDAIARQPEASGTISTQMLISAALIEGVTVIALILMYLL</sequence>
<keyword evidence="16" id="KW-1185">Reference proteome</keyword>
<dbReference type="SUPFAM" id="SSF81333">
    <property type="entry name" value="F1F0 ATP synthase subunit C"/>
    <property type="match status" value="1"/>
</dbReference>
<dbReference type="EMBL" id="VWOX01000003">
    <property type="protein sequence ID" value="KAA5545197.1"/>
    <property type="molecule type" value="Genomic_DNA"/>
</dbReference>
<comment type="similarity">
    <text evidence="2 13">Belongs to the ATPase C chain family.</text>
</comment>
<dbReference type="CDD" id="cd18121">
    <property type="entry name" value="ATP-synt_Fo_c"/>
    <property type="match status" value="1"/>
</dbReference>
<keyword evidence="3 13" id="KW-0813">Transport</keyword>
<keyword evidence="4 13" id="KW-0138">CF(0)</keyword>
<keyword evidence="6 13" id="KW-0375">Hydrogen ion transport</keyword>
<evidence type="ECO:0000256" key="10">
    <source>
        <dbReference type="ARBA" id="ARBA00023136"/>
    </source>
</evidence>
<dbReference type="GO" id="GO:0046933">
    <property type="term" value="F:proton-transporting ATP synthase activity, rotational mechanism"/>
    <property type="evidence" value="ECO:0007669"/>
    <property type="project" value="UniProtKB-UniRule"/>
</dbReference>
<keyword evidence="9 13" id="KW-0446">Lipid-binding</keyword>
<dbReference type="InterPro" id="IPR035921">
    <property type="entry name" value="F/V-ATP_Csub_sf"/>
</dbReference>
<evidence type="ECO:0000313" key="16">
    <source>
        <dbReference type="Proteomes" id="UP000324479"/>
    </source>
</evidence>
<dbReference type="NCBIfam" id="TIGR01260">
    <property type="entry name" value="ATP_synt_c"/>
    <property type="match status" value="1"/>
</dbReference>
<comment type="subcellular location">
    <subcellularLocation>
        <location evidence="13">Cell membrane</location>
        <topology evidence="13">Multi-pass membrane protein</topology>
    </subcellularLocation>
    <subcellularLocation>
        <location evidence="1">Membrane</location>
        <topology evidence="1">Multi-pass membrane protein</topology>
    </subcellularLocation>
</comment>
<evidence type="ECO:0000256" key="1">
    <source>
        <dbReference type="ARBA" id="ARBA00004141"/>
    </source>
</evidence>
<dbReference type="InterPro" id="IPR005953">
    <property type="entry name" value="ATP_synth_csu_bac/chlpt"/>
</dbReference>
<comment type="function">
    <text evidence="13">Key component of the F(0) channel; it plays a direct role in translocation across the membrane. A homomeric c-ring of between 10-14 subunits forms the central stalk rotor element with the F(1) delta and epsilon subunits.</text>
</comment>
<evidence type="ECO:0000256" key="5">
    <source>
        <dbReference type="ARBA" id="ARBA00022692"/>
    </source>
</evidence>
<dbReference type="GO" id="GO:0005886">
    <property type="term" value="C:plasma membrane"/>
    <property type="evidence" value="ECO:0007669"/>
    <property type="project" value="UniProtKB-SubCell"/>
</dbReference>
<keyword evidence="8 13" id="KW-0406">Ion transport</keyword>
<evidence type="ECO:0000256" key="9">
    <source>
        <dbReference type="ARBA" id="ARBA00023121"/>
    </source>
</evidence>
<evidence type="ECO:0000256" key="3">
    <source>
        <dbReference type="ARBA" id="ARBA00022448"/>
    </source>
</evidence>
<evidence type="ECO:0000256" key="7">
    <source>
        <dbReference type="ARBA" id="ARBA00022989"/>
    </source>
</evidence>
<dbReference type="Pfam" id="PF00137">
    <property type="entry name" value="ATP-synt_C"/>
    <property type="match status" value="1"/>
</dbReference>
<accession>A0A5M6DCB4</accession>
<evidence type="ECO:0000256" key="13">
    <source>
        <dbReference type="HAMAP-Rule" id="MF_01396"/>
    </source>
</evidence>
<dbReference type="InterPro" id="IPR000454">
    <property type="entry name" value="ATP_synth_F0_csu"/>
</dbReference>
<proteinExistence type="inferred from homology"/>
<dbReference type="RefSeq" id="WP_150075466.1">
    <property type="nucleotide sequence ID" value="NZ_VWOX01000003.1"/>
</dbReference>
<dbReference type="AlphaFoldDB" id="A0A5M6DCB4"/>
<protein>
    <recommendedName>
        <fullName evidence="13">ATP synthase subunit c</fullName>
    </recommendedName>
    <alternativeName>
        <fullName evidence="13">ATP synthase F(0) sector subunit c</fullName>
    </alternativeName>
    <alternativeName>
        <fullName evidence="13">F-type ATPase subunit c</fullName>
        <shortName evidence="13">F-ATPase subunit c</shortName>
    </alternativeName>
    <alternativeName>
        <fullName evidence="13">Lipid-binding protein</fullName>
    </alternativeName>
</protein>
<dbReference type="GO" id="GO:0008289">
    <property type="term" value="F:lipid binding"/>
    <property type="evidence" value="ECO:0007669"/>
    <property type="project" value="UniProtKB-KW"/>
</dbReference>
<dbReference type="Gene3D" id="1.20.20.10">
    <property type="entry name" value="F1F0 ATP synthase subunit C"/>
    <property type="match status" value="1"/>
</dbReference>
<reference evidence="15 16" key="1">
    <citation type="submission" date="2019-08" db="EMBL/GenBank/DDBJ databases">
        <authorList>
            <person name="Dhanesh K."/>
            <person name="Kumar G."/>
            <person name="Sasikala C."/>
            <person name="Venkata Ramana C."/>
        </authorList>
    </citation>
    <scope>NUCLEOTIDE SEQUENCE [LARGE SCALE GENOMIC DNA]</scope>
    <source>
        <strain evidence="15 16">JC645</strain>
    </source>
</reference>
<evidence type="ECO:0000259" key="14">
    <source>
        <dbReference type="Pfam" id="PF00137"/>
    </source>
</evidence>
<evidence type="ECO:0000256" key="11">
    <source>
        <dbReference type="ARBA" id="ARBA00023310"/>
    </source>
</evidence>
<dbReference type="InterPro" id="IPR020537">
    <property type="entry name" value="ATP_synth_F0_csu_DDCD_BS"/>
</dbReference>
<evidence type="ECO:0000256" key="2">
    <source>
        <dbReference type="ARBA" id="ARBA00006704"/>
    </source>
</evidence>
<keyword evidence="7 13" id="KW-1133">Transmembrane helix</keyword>
<evidence type="ECO:0000256" key="6">
    <source>
        <dbReference type="ARBA" id="ARBA00022781"/>
    </source>
</evidence>
<keyword evidence="5 13" id="KW-0812">Transmembrane</keyword>
<feature type="domain" description="V-ATPase proteolipid subunit C-like" evidence="14">
    <location>
        <begin position="18"/>
        <end position="81"/>
    </location>
</feature>
<organism evidence="15 16">
    <name type="scientific">Roseiconus nitratireducens</name>
    <dbReference type="NCBI Taxonomy" id="2605748"/>
    <lineage>
        <taxon>Bacteria</taxon>
        <taxon>Pseudomonadati</taxon>
        <taxon>Planctomycetota</taxon>
        <taxon>Planctomycetia</taxon>
        <taxon>Pirellulales</taxon>
        <taxon>Pirellulaceae</taxon>
        <taxon>Roseiconus</taxon>
    </lineage>
</organism>
<evidence type="ECO:0000256" key="4">
    <source>
        <dbReference type="ARBA" id="ARBA00022547"/>
    </source>
</evidence>
<feature type="transmembrane region" description="Helical" evidence="13">
    <location>
        <begin position="60"/>
        <end position="80"/>
    </location>
</feature>